<name>A0A7R9M969_9ACAR</name>
<keyword evidence="5" id="KW-0963">Cytoplasm</keyword>
<evidence type="ECO:0000256" key="11">
    <source>
        <dbReference type="ARBA" id="ARBA00023180"/>
    </source>
</evidence>
<dbReference type="OrthoDB" id="8881719at2759"/>
<proteinExistence type="inferred from homology"/>
<reference evidence="13" key="1">
    <citation type="submission" date="2020-11" db="EMBL/GenBank/DDBJ databases">
        <authorList>
            <person name="Tran Van P."/>
        </authorList>
    </citation>
    <scope>NUCLEOTIDE SEQUENCE</scope>
</reference>
<evidence type="ECO:0000313" key="13">
    <source>
        <dbReference type="EMBL" id="CAD7655380.1"/>
    </source>
</evidence>
<evidence type="ECO:0000256" key="5">
    <source>
        <dbReference type="ARBA" id="ARBA00022490"/>
    </source>
</evidence>
<dbReference type="InterPro" id="IPR006875">
    <property type="entry name" value="Sarcoglycan"/>
</dbReference>
<evidence type="ECO:0000313" key="14">
    <source>
        <dbReference type="Proteomes" id="UP000728032"/>
    </source>
</evidence>
<dbReference type="GO" id="GO:0016012">
    <property type="term" value="C:sarcoglycan complex"/>
    <property type="evidence" value="ECO:0007669"/>
    <property type="project" value="InterPro"/>
</dbReference>
<sequence>EGIGKLKIQSTGVQLSGEALLLDNVYAGAIRSRKDQSLRIQSDESIVMNARHTNSDSDVWNRLFVANNRVNGIANQFVVKSPDGRLLFLVSDKNVVVATDKLRVNSNPNLTCDGNLMCATNAFLSLTPCTPCALSDAAVQSNTLDELNVLSPTRRIKIKGPQKVFIKCSSAGNLLASSVNNLYFRSKQKIIHLDSKQIEFRDLRIAYPTKRGRTYPAIYQLCVCAQSGKLFMVPPEASCRTDATFPIDAKHITAASDGIVSCLPYHYK</sequence>
<comment type="similarity">
    <text evidence="3">Belongs to the sarcoglycan beta/delta/gamma/zeta family.</text>
</comment>
<protein>
    <recommendedName>
        <fullName evidence="15">Beta-sarcoglycan</fullName>
    </recommendedName>
</protein>
<evidence type="ECO:0000256" key="6">
    <source>
        <dbReference type="ARBA" id="ARBA00022692"/>
    </source>
</evidence>
<evidence type="ECO:0000256" key="3">
    <source>
        <dbReference type="ARBA" id="ARBA00007574"/>
    </source>
</evidence>
<evidence type="ECO:0000256" key="4">
    <source>
        <dbReference type="ARBA" id="ARBA00022475"/>
    </source>
</evidence>
<dbReference type="Proteomes" id="UP000728032">
    <property type="component" value="Unassembled WGS sequence"/>
</dbReference>
<dbReference type="PANTHER" id="PTHR12939">
    <property type="entry name" value="SARCOGLYCAN"/>
    <property type="match status" value="1"/>
</dbReference>
<keyword evidence="4" id="KW-1003">Cell membrane</keyword>
<dbReference type="Pfam" id="PF04790">
    <property type="entry name" value="Sarcoglycan_1"/>
    <property type="match status" value="1"/>
</dbReference>
<keyword evidence="11" id="KW-0325">Glycoprotein</keyword>
<evidence type="ECO:0000256" key="9">
    <source>
        <dbReference type="ARBA" id="ARBA00023136"/>
    </source>
</evidence>
<keyword evidence="14" id="KW-1185">Reference proteome</keyword>
<feature type="non-terminal residue" evidence="13">
    <location>
        <position position="1"/>
    </location>
</feature>
<keyword evidence="6" id="KW-0812">Transmembrane</keyword>
<evidence type="ECO:0008006" key="15">
    <source>
        <dbReference type="Google" id="ProtNLM"/>
    </source>
</evidence>
<evidence type="ECO:0000256" key="1">
    <source>
        <dbReference type="ARBA" id="ARBA00004245"/>
    </source>
</evidence>
<accession>A0A7R9M969</accession>
<evidence type="ECO:0000256" key="10">
    <source>
        <dbReference type="ARBA" id="ARBA00023157"/>
    </source>
</evidence>
<keyword evidence="12" id="KW-0206">Cytoskeleton</keyword>
<gene>
    <name evidence="13" type="ORF">ONB1V03_LOCUS12023</name>
</gene>
<dbReference type="PANTHER" id="PTHR12939:SF10">
    <property type="entry name" value="EG:4F1.1 PROTEIN"/>
    <property type="match status" value="1"/>
</dbReference>
<organism evidence="13">
    <name type="scientific">Oppiella nova</name>
    <dbReference type="NCBI Taxonomy" id="334625"/>
    <lineage>
        <taxon>Eukaryota</taxon>
        <taxon>Metazoa</taxon>
        <taxon>Ecdysozoa</taxon>
        <taxon>Arthropoda</taxon>
        <taxon>Chelicerata</taxon>
        <taxon>Arachnida</taxon>
        <taxon>Acari</taxon>
        <taxon>Acariformes</taxon>
        <taxon>Sarcoptiformes</taxon>
        <taxon>Oribatida</taxon>
        <taxon>Brachypylina</taxon>
        <taxon>Oppioidea</taxon>
        <taxon>Oppiidae</taxon>
        <taxon>Oppiella</taxon>
    </lineage>
</organism>
<dbReference type="InterPro" id="IPR039972">
    <property type="entry name" value="Sarcoglycan_gamma/delta/zeta"/>
</dbReference>
<keyword evidence="8" id="KW-1133">Transmembrane helix</keyword>
<keyword evidence="7" id="KW-0735">Signal-anchor</keyword>
<comment type="subcellular location">
    <subcellularLocation>
        <location evidence="2">Cell membrane</location>
        <location evidence="2">Sarcolemma</location>
        <topology evidence="2">Single-pass type II membrane protein</topology>
    </subcellularLocation>
    <subcellularLocation>
        <location evidence="1">Cytoplasm</location>
        <location evidence="1">Cytoskeleton</location>
    </subcellularLocation>
</comment>
<dbReference type="GO" id="GO:0005856">
    <property type="term" value="C:cytoskeleton"/>
    <property type="evidence" value="ECO:0007669"/>
    <property type="project" value="UniProtKB-SubCell"/>
</dbReference>
<evidence type="ECO:0000256" key="2">
    <source>
        <dbReference type="ARBA" id="ARBA00004274"/>
    </source>
</evidence>
<keyword evidence="9" id="KW-0472">Membrane</keyword>
<dbReference type="AlphaFoldDB" id="A0A7R9M969"/>
<keyword evidence="10" id="KW-1015">Disulfide bond</keyword>
<dbReference type="GO" id="GO:0042383">
    <property type="term" value="C:sarcolemma"/>
    <property type="evidence" value="ECO:0007669"/>
    <property type="project" value="UniProtKB-SubCell"/>
</dbReference>
<dbReference type="EMBL" id="OC924221">
    <property type="protein sequence ID" value="CAD7655380.1"/>
    <property type="molecule type" value="Genomic_DNA"/>
</dbReference>
<evidence type="ECO:0000256" key="8">
    <source>
        <dbReference type="ARBA" id="ARBA00022989"/>
    </source>
</evidence>
<evidence type="ECO:0000256" key="7">
    <source>
        <dbReference type="ARBA" id="ARBA00022968"/>
    </source>
</evidence>
<evidence type="ECO:0000256" key="12">
    <source>
        <dbReference type="ARBA" id="ARBA00023212"/>
    </source>
</evidence>
<dbReference type="EMBL" id="CAJPVJ010009396">
    <property type="protein sequence ID" value="CAG2172567.1"/>
    <property type="molecule type" value="Genomic_DNA"/>
</dbReference>